<dbReference type="InterPro" id="IPR036390">
    <property type="entry name" value="WH_DNA-bd_sf"/>
</dbReference>
<dbReference type="Gene3D" id="3.40.640.10">
    <property type="entry name" value="Type I PLP-dependent aspartate aminotransferase-like (Major domain)"/>
    <property type="match status" value="1"/>
</dbReference>
<dbReference type="InterPro" id="IPR000524">
    <property type="entry name" value="Tscrpt_reg_HTH_GntR"/>
</dbReference>
<evidence type="ECO:0000256" key="2">
    <source>
        <dbReference type="ARBA" id="ARBA00022898"/>
    </source>
</evidence>
<dbReference type="CDD" id="cd07377">
    <property type="entry name" value="WHTH_GntR"/>
    <property type="match status" value="1"/>
</dbReference>
<keyword evidence="3" id="KW-0805">Transcription regulation</keyword>
<keyword evidence="8" id="KW-1185">Reference proteome</keyword>
<evidence type="ECO:0000313" key="7">
    <source>
        <dbReference type="EMBL" id="GGM37259.1"/>
    </source>
</evidence>
<dbReference type="InterPro" id="IPR051446">
    <property type="entry name" value="HTH_trans_reg/aminotransferase"/>
</dbReference>
<dbReference type="EMBL" id="BMQG01000003">
    <property type="protein sequence ID" value="GGM37259.1"/>
    <property type="molecule type" value="Genomic_DNA"/>
</dbReference>
<evidence type="ECO:0000259" key="6">
    <source>
        <dbReference type="PROSITE" id="PS50949"/>
    </source>
</evidence>
<organism evidence="7 8">
    <name type="scientific">Deinococcus arenae</name>
    <dbReference type="NCBI Taxonomy" id="1452751"/>
    <lineage>
        <taxon>Bacteria</taxon>
        <taxon>Thermotogati</taxon>
        <taxon>Deinococcota</taxon>
        <taxon>Deinococci</taxon>
        <taxon>Deinococcales</taxon>
        <taxon>Deinococcaceae</taxon>
        <taxon>Deinococcus</taxon>
    </lineage>
</organism>
<dbReference type="GO" id="GO:0003700">
    <property type="term" value="F:DNA-binding transcription factor activity"/>
    <property type="evidence" value="ECO:0007669"/>
    <property type="project" value="InterPro"/>
</dbReference>
<evidence type="ECO:0000256" key="3">
    <source>
        <dbReference type="ARBA" id="ARBA00023015"/>
    </source>
</evidence>
<dbReference type="PANTHER" id="PTHR46577:SF1">
    <property type="entry name" value="HTH-TYPE TRANSCRIPTIONAL REGULATORY PROTEIN GABR"/>
    <property type="match status" value="1"/>
</dbReference>
<dbReference type="SMART" id="SM00345">
    <property type="entry name" value="HTH_GNTR"/>
    <property type="match status" value="1"/>
</dbReference>
<dbReference type="PROSITE" id="PS50949">
    <property type="entry name" value="HTH_GNTR"/>
    <property type="match status" value="1"/>
</dbReference>
<keyword evidence="4" id="KW-0238">DNA-binding</keyword>
<sequence>MPRPPAPPVNLPVTLDRAAGGLARQLSAQLRAAIRAGVLAPGQRMPSTRALAGALDVGRGVVFEAFETLLAEGSLVGQARSGTFVAPDVPPERAAERRPPVRGARWLQRPVAPAWVEPPTPPGTLAFRVGQTDTRFLSGAAWRQVWRAAALDPLPDDYADPAGDAGLRAEVAAYLRRARGLVCDPHDVIMTSGAVQGVDLIAQAVLTPGDPVAFEEPGYRLARQIFAERGAQLRPIPVDEDGLDVTALPTGPGAPLLAYVTPSHQFPLGVRLSVPRRLALLEWAERTDALILEDDYDSEFRYGAPPLPALASLDRAGRVVYLGTFSKVLSPAVRVGYVVAPAPLRERLLNLKARADAHTAWPVQRALAHLIAGGHLEAHIRRMRREYAARRAALGQALTPLGPHARLLGLEAGLHALLELDPALDADRIALACAARGVQVSPVAPLYHASPDRAGLLLGFGGLPLADVQRGAAILAAAIRAASRGD</sequence>
<proteinExistence type="inferred from homology"/>
<dbReference type="Pfam" id="PF00392">
    <property type="entry name" value="GntR"/>
    <property type="match status" value="1"/>
</dbReference>
<dbReference type="SUPFAM" id="SSF46785">
    <property type="entry name" value="Winged helix' DNA-binding domain"/>
    <property type="match status" value="1"/>
</dbReference>
<feature type="domain" description="HTH gntR-type" evidence="6">
    <location>
        <begin position="20"/>
        <end position="88"/>
    </location>
</feature>
<dbReference type="Gene3D" id="1.10.10.10">
    <property type="entry name" value="Winged helix-like DNA-binding domain superfamily/Winged helix DNA-binding domain"/>
    <property type="match status" value="1"/>
</dbReference>
<evidence type="ECO:0000256" key="4">
    <source>
        <dbReference type="ARBA" id="ARBA00023125"/>
    </source>
</evidence>
<dbReference type="Pfam" id="PF00155">
    <property type="entry name" value="Aminotran_1_2"/>
    <property type="match status" value="1"/>
</dbReference>
<dbReference type="PANTHER" id="PTHR46577">
    <property type="entry name" value="HTH-TYPE TRANSCRIPTIONAL REGULATORY PROTEIN GABR"/>
    <property type="match status" value="1"/>
</dbReference>
<comment type="similarity">
    <text evidence="1">In the C-terminal section; belongs to the class-I pyridoxal-phosphate-dependent aminotransferase family.</text>
</comment>
<dbReference type="RefSeq" id="WP_110833143.1">
    <property type="nucleotide sequence ID" value="NZ_BMQG01000003.1"/>
</dbReference>
<name>A0A8H9GLD7_9DEIO</name>
<dbReference type="AlphaFoldDB" id="A0A8H9GLD7"/>
<dbReference type="InterPro" id="IPR004839">
    <property type="entry name" value="Aminotransferase_I/II_large"/>
</dbReference>
<protein>
    <submittedName>
        <fullName evidence="7">GntR family transcriptional regulator</fullName>
    </submittedName>
</protein>
<dbReference type="InterPro" id="IPR015421">
    <property type="entry name" value="PyrdxlP-dep_Trfase_major"/>
</dbReference>
<accession>A0A8H9GLD7</accession>
<gene>
    <name evidence="7" type="ORF">GCM10008956_12170</name>
</gene>
<dbReference type="CDD" id="cd00609">
    <property type="entry name" value="AAT_like"/>
    <property type="match status" value="1"/>
</dbReference>
<dbReference type="SUPFAM" id="SSF53383">
    <property type="entry name" value="PLP-dependent transferases"/>
    <property type="match status" value="1"/>
</dbReference>
<reference evidence="8" key="1">
    <citation type="journal article" date="2019" name="Int. J. Syst. Evol. Microbiol.">
        <title>The Global Catalogue of Microorganisms (GCM) 10K type strain sequencing project: providing services to taxonomists for standard genome sequencing and annotation.</title>
        <authorList>
            <consortium name="The Broad Institute Genomics Platform"/>
            <consortium name="The Broad Institute Genome Sequencing Center for Infectious Disease"/>
            <person name="Wu L."/>
            <person name="Ma J."/>
        </authorList>
    </citation>
    <scope>NUCLEOTIDE SEQUENCE [LARGE SCALE GENOMIC DNA]</scope>
    <source>
        <strain evidence="8">JCM 31047</strain>
    </source>
</reference>
<keyword evidence="5" id="KW-0804">Transcription</keyword>
<keyword evidence="2" id="KW-0663">Pyridoxal phosphate</keyword>
<comment type="caution">
    <text evidence="7">The sequence shown here is derived from an EMBL/GenBank/DDBJ whole genome shotgun (WGS) entry which is preliminary data.</text>
</comment>
<evidence type="ECO:0000313" key="8">
    <source>
        <dbReference type="Proteomes" id="UP000600547"/>
    </source>
</evidence>
<dbReference type="GO" id="GO:0003677">
    <property type="term" value="F:DNA binding"/>
    <property type="evidence" value="ECO:0007669"/>
    <property type="project" value="UniProtKB-KW"/>
</dbReference>
<dbReference type="InterPro" id="IPR036388">
    <property type="entry name" value="WH-like_DNA-bd_sf"/>
</dbReference>
<evidence type="ECO:0000256" key="5">
    <source>
        <dbReference type="ARBA" id="ARBA00023163"/>
    </source>
</evidence>
<dbReference type="Proteomes" id="UP000600547">
    <property type="component" value="Unassembled WGS sequence"/>
</dbReference>
<dbReference type="InterPro" id="IPR015424">
    <property type="entry name" value="PyrdxlP-dep_Trfase"/>
</dbReference>
<evidence type="ECO:0000256" key="1">
    <source>
        <dbReference type="ARBA" id="ARBA00005384"/>
    </source>
</evidence>
<dbReference type="GO" id="GO:0030170">
    <property type="term" value="F:pyridoxal phosphate binding"/>
    <property type="evidence" value="ECO:0007669"/>
    <property type="project" value="InterPro"/>
</dbReference>